<sequence length="601" mass="67929">MANEVANQVAGDEWETTDVVICGCGPTGAMLSGYLGRMSVSNIVLEKEPTVTTDPRGIALDEEGLRLVQGLGVYEHVFRDIASFCGGRHYDLSTKPFMFMNYESTEGGTGHVGFICHKQPILEGYLRETMASLPHCELRSGSTVVRVSEDEEWVYCHYVDAEGREHKVRSRFLVGADGKTGFVRKNYLENRGITLQHIGNGYEEAWVALNWRISLPTPESHPDFPLWKLGHSPEDVFDLFFPKNFRFLCNPDRAAVCGRFGLAEDRLWRFELREDVHYPEDCIEVLRCRPFMFAARSCNKWAQDRVVLCGDAAHVFPPFGGQGIASGFRDTASLAWRLAVATRQKANKSRFDSLLTGWYTERKQQLDQSLASTIENGNFVCEGNPLKIFVRDWYLWAAQLIPSVRRSLHLGNRREGMVRYQYREGMPFIPELGGGVCLPQVYCRKLGSDDEAFFTDDVIWPERKIGNLFRLVVLVQDLKDVEASLAALDDIETVSGGQIQRKEVIILLEDPSLTGTALDTSVGLEWREKMYRVATGEEFAESPLCEGRPAPIGYDALRLGKEVNQKRYIFLRPDRFVFAACDSRGEIDRVATRIKELLGES</sequence>
<organism evidence="5 6">
    <name type="scientific">Cladobotryum mycophilum</name>
    <dbReference type="NCBI Taxonomy" id="491253"/>
    <lineage>
        <taxon>Eukaryota</taxon>
        <taxon>Fungi</taxon>
        <taxon>Dikarya</taxon>
        <taxon>Ascomycota</taxon>
        <taxon>Pezizomycotina</taxon>
        <taxon>Sordariomycetes</taxon>
        <taxon>Hypocreomycetidae</taxon>
        <taxon>Hypocreales</taxon>
        <taxon>Hypocreaceae</taxon>
        <taxon>Cladobotryum</taxon>
    </lineage>
</organism>
<keyword evidence="6" id="KW-1185">Reference proteome</keyword>
<feature type="domain" description="FAD-binding" evidence="4">
    <location>
        <begin position="17"/>
        <end position="353"/>
    </location>
</feature>
<dbReference type="InterPro" id="IPR050631">
    <property type="entry name" value="PheA/TfdB_FAD_monoxygenase"/>
</dbReference>
<keyword evidence="3" id="KW-0560">Oxidoreductase</keyword>
<keyword evidence="1" id="KW-0285">Flavoprotein</keyword>
<dbReference type="PANTHER" id="PTHR43476:SF3">
    <property type="entry name" value="FAD-BINDING MONOOXYGENASE"/>
    <property type="match status" value="1"/>
</dbReference>
<protein>
    <submittedName>
        <fullName evidence="5">3-(3-hydroxy-phenyl)propionate/3-hydroxycinnamic acid hydroxylase-like protein</fullName>
    </submittedName>
</protein>
<evidence type="ECO:0000256" key="1">
    <source>
        <dbReference type="ARBA" id="ARBA00022630"/>
    </source>
</evidence>
<evidence type="ECO:0000313" key="5">
    <source>
        <dbReference type="EMBL" id="KAK5995929.1"/>
    </source>
</evidence>
<evidence type="ECO:0000256" key="2">
    <source>
        <dbReference type="ARBA" id="ARBA00022827"/>
    </source>
</evidence>
<dbReference type="PANTHER" id="PTHR43476">
    <property type="entry name" value="3-(3-HYDROXY-PHENYL)PROPIONATE/3-HYDROXYCINNAMIC ACID HYDROXYLASE"/>
    <property type="match status" value="1"/>
</dbReference>
<comment type="caution">
    <text evidence="5">The sequence shown here is derived from an EMBL/GenBank/DDBJ whole genome shotgun (WGS) entry which is preliminary data.</text>
</comment>
<dbReference type="InterPro" id="IPR002938">
    <property type="entry name" value="FAD-bd"/>
</dbReference>
<reference evidence="5 6" key="1">
    <citation type="submission" date="2024-01" db="EMBL/GenBank/DDBJ databases">
        <title>Complete genome of Cladobotryum mycophilum ATHUM6906.</title>
        <authorList>
            <person name="Christinaki A.C."/>
            <person name="Myridakis A.I."/>
            <person name="Kouvelis V.N."/>
        </authorList>
    </citation>
    <scope>NUCLEOTIDE SEQUENCE [LARGE SCALE GENOMIC DNA]</scope>
    <source>
        <strain evidence="5 6">ATHUM6906</strain>
    </source>
</reference>
<proteinExistence type="predicted"/>
<dbReference type="InterPro" id="IPR036188">
    <property type="entry name" value="FAD/NAD-bd_sf"/>
</dbReference>
<dbReference type="Proteomes" id="UP001338125">
    <property type="component" value="Unassembled WGS sequence"/>
</dbReference>
<dbReference type="SUPFAM" id="SSF51905">
    <property type="entry name" value="FAD/NAD(P)-binding domain"/>
    <property type="match status" value="1"/>
</dbReference>
<keyword evidence="2" id="KW-0274">FAD</keyword>
<accession>A0ABR0SV98</accession>
<evidence type="ECO:0000256" key="3">
    <source>
        <dbReference type="ARBA" id="ARBA00023002"/>
    </source>
</evidence>
<dbReference type="Gene3D" id="3.50.50.60">
    <property type="entry name" value="FAD/NAD(P)-binding domain"/>
    <property type="match status" value="1"/>
</dbReference>
<dbReference type="Pfam" id="PF01494">
    <property type="entry name" value="FAD_binding_3"/>
    <property type="match status" value="1"/>
</dbReference>
<dbReference type="PRINTS" id="PR00420">
    <property type="entry name" value="RNGMNOXGNASE"/>
</dbReference>
<dbReference type="EMBL" id="JAVFKD010000004">
    <property type="protein sequence ID" value="KAK5995929.1"/>
    <property type="molecule type" value="Genomic_DNA"/>
</dbReference>
<gene>
    <name evidence="5" type="ORF">PT974_04348</name>
</gene>
<name>A0ABR0SV98_9HYPO</name>
<dbReference type="Gene3D" id="3.30.70.2450">
    <property type="match status" value="1"/>
</dbReference>
<evidence type="ECO:0000313" key="6">
    <source>
        <dbReference type="Proteomes" id="UP001338125"/>
    </source>
</evidence>
<evidence type="ECO:0000259" key="4">
    <source>
        <dbReference type="Pfam" id="PF01494"/>
    </source>
</evidence>